<gene>
    <name evidence="2" type="ORF">M752DRAFT_21256</name>
</gene>
<feature type="compositionally biased region" description="Polar residues" evidence="1">
    <location>
        <begin position="71"/>
        <end position="83"/>
    </location>
</feature>
<proteinExistence type="predicted"/>
<evidence type="ECO:0000256" key="1">
    <source>
        <dbReference type="SAM" id="MobiDB-lite"/>
    </source>
</evidence>
<reference evidence="2 3" key="1">
    <citation type="submission" date="2018-07" db="EMBL/GenBank/DDBJ databases">
        <title>Section-level genome sequencing of Aspergillus section Nigri to investigate inter- and intra-species variation.</title>
        <authorList>
            <consortium name="DOE Joint Genome Institute"/>
            <person name="Vesth T.C."/>
            <person name="Nybo J.L."/>
            <person name="Theobald S."/>
            <person name="Frisvad J.C."/>
            <person name="Larsen T.O."/>
            <person name="Nielsen K.F."/>
            <person name="Hoof J.B."/>
            <person name="Brandl J."/>
            <person name="Salamov A."/>
            <person name="Riley R."/>
            <person name="Gladden J.M."/>
            <person name="Phatale P."/>
            <person name="Nielsen M.T."/>
            <person name="Lyhne E.K."/>
            <person name="Kogle M.E."/>
            <person name="Strasser K."/>
            <person name="McDonnell E."/>
            <person name="Barry K."/>
            <person name="Clum A."/>
            <person name="Chen C."/>
            <person name="Nolan M."/>
            <person name="Sandor L."/>
            <person name="Kuo A."/>
            <person name="Lipzen A."/>
            <person name="Hainaut M."/>
            <person name="Drula E."/>
            <person name="Tsang A."/>
            <person name="Magnuson J.K."/>
            <person name="Henrissat B."/>
            <person name="Wiebenga A."/>
            <person name="Simmons B.A."/>
            <person name="Makela M.R."/>
            <person name="De vries R.P."/>
            <person name="Grigoriev I.V."/>
            <person name="Mortensen U.H."/>
            <person name="Baker S.E."/>
            <person name="Andersen M.R."/>
        </authorList>
    </citation>
    <scope>NUCLEOTIDE SEQUENCE [LARGE SCALE GENOMIC DNA]</scope>
    <source>
        <strain evidence="2 3">ATCC 13157</strain>
    </source>
</reference>
<feature type="region of interest" description="Disordered" evidence="1">
    <location>
        <begin position="71"/>
        <end position="90"/>
    </location>
</feature>
<protein>
    <submittedName>
        <fullName evidence="2">Uncharacterized protein</fullName>
    </submittedName>
</protein>
<evidence type="ECO:0000313" key="2">
    <source>
        <dbReference type="EMBL" id="RDK41884.1"/>
    </source>
</evidence>
<accession>A0A370PJ30</accession>
<evidence type="ECO:0000313" key="3">
    <source>
        <dbReference type="Proteomes" id="UP000254937"/>
    </source>
</evidence>
<sequence>MVIIIQNQPLLHVSGATSFCFSRLGLEQEETEMERSHLARQLTSACICTCRAMRGIRSRQVVQKRSLPNQSTMEMGCQPANTSGRRDQPSAGAVRISGAMHSTGPVCNSEAGRAHAGWWRHSFFRGGYITYRVLRLRWRALCDEPSVSVTLTAAAP</sequence>
<dbReference type="AlphaFoldDB" id="A0A370PJ30"/>
<organism evidence="2 3">
    <name type="scientific">Aspergillus phoenicis ATCC 13157</name>
    <dbReference type="NCBI Taxonomy" id="1353007"/>
    <lineage>
        <taxon>Eukaryota</taxon>
        <taxon>Fungi</taxon>
        <taxon>Dikarya</taxon>
        <taxon>Ascomycota</taxon>
        <taxon>Pezizomycotina</taxon>
        <taxon>Eurotiomycetes</taxon>
        <taxon>Eurotiomycetidae</taxon>
        <taxon>Eurotiales</taxon>
        <taxon>Aspergillaceae</taxon>
        <taxon>Aspergillus</taxon>
    </lineage>
</organism>
<dbReference type="EMBL" id="KZ851854">
    <property type="protein sequence ID" value="RDK41884.1"/>
    <property type="molecule type" value="Genomic_DNA"/>
</dbReference>
<name>A0A370PJ30_ASPPH</name>
<dbReference type="Proteomes" id="UP000254937">
    <property type="component" value="Unassembled WGS sequence"/>
</dbReference>
<keyword evidence="3" id="KW-1185">Reference proteome</keyword>